<dbReference type="KEGG" id="emo:DM558_09080"/>
<evidence type="ECO:0000256" key="3">
    <source>
        <dbReference type="ARBA" id="ARBA00023125"/>
    </source>
</evidence>
<evidence type="ECO:0000256" key="1">
    <source>
        <dbReference type="ARBA" id="ARBA00004496"/>
    </source>
</evidence>
<dbReference type="GO" id="GO:0003677">
    <property type="term" value="F:DNA binding"/>
    <property type="evidence" value="ECO:0007669"/>
    <property type="project" value="UniProtKB-KW"/>
</dbReference>
<keyword evidence="4" id="KW-0804">Transcription</keyword>
<organism evidence="9 10">
    <name type="scientific">Entomomonas moraniae</name>
    <dbReference type="NCBI Taxonomy" id="2213226"/>
    <lineage>
        <taxon>Bacteria</taxon>
        <taxon>Pseudomonadati</taxon>
        <taxon>Pseudomonadota</taxon>
        <taxon>Gammaproteobacteria</taxon>
        <taxon>Pseudomonadales</taxon>
        <taxon>Pseudomonadaceae</taxon>
        <taxon>Entomomonas</taxon>
    </lineage>
</organism>
<dbReference type="AlphaFoldDB" id="A0A3S9XEQ1"/>
<dbReference type="SMART" id="SM00347">
    <property type="entry name" value="HTH_MARR"/>
    <property type="match status" value="1"/>
</dbReference>
<sequence length="147" mass="17055">MIDESIKTAVMHLQCELVAERNLVNPEELSWLQYDILSRLSQVDYMLPSELCILLGISRVKLAKSLKKLKQQHYIKQNRSDDDSRSLLTKISQKGTDFLKGIYIKHNDLAQIVGNTMSKEEQTIFIQLSNRLSEALRSRRVKYEKSD</sequence>
<dbReference type="InterPro" id="IPR036388">
    <property type="entry name" value="WH-like_DNA-bd_sf"/>
</dbReference>
<evidence type="ECO:0000256" key="2">
    <source>
        <dbReference type="ARBA" id="ARBA00023015"/>
    </source>
</evidence>
<evidence type="ECO:0000313" key="10">
    <source>
        <dbReference type="Proteomes" id="UP000273143"/>
    </source>
</evidence>
<dbReference type="SUPFAM" id="SSF46785">
    <property type="entry name" value="Winged helix' DNA-binding domain"/>
    <property type="match status" value="1"/>
</dbReference>
<feature type="domain" description="HTH marR-type" evidence="8">
    <location>
        <begin position="1"/>
        <end position="134"/>
    </location>
</feature>
<dbReference type="Proteomes" id="UP000273143">
    <property type="component" value="Chromosome"/>
</dbReference>
<keyword evidence="3" id="KW-0238">DNA-binding</keyword>
<name>A0A3S9XEQ1_9GAMM</name>
<accession>A0A3S9XEQ1</accession>
<keyword evidence="10" id="KW-1185">Reference proteome</keyword>
<dbReference type="InterPro" id="IPR055166">
    <property type="entry name" value="Transc_reg_Sar_Rot_HTH"/>
</dbReference>
<dbReference type="InterPro" id="IPR000835">
    <property type="entry name" value="HTH_MarR-typ"/>
</dbReference>
<dbReference type="Pfam" id="PF22381">
    <property type="entry name" value="Staph_reg_Sar_Rot"/>
    <property type="match status" value="1"/>
</dbReference>
<keyword evidence="2" id="KW-0805">Transcription regulation</keyword>
<dbReference type="Gene3D" id="1.10.10.10">
    <property type="entry name" value="Winged helix-like DNA-binding domain superfamily/Winged helix DNA-binding domain"/>
    <property type="match status" value="1"/>
</dbReference>
<evidence type="ECO:0000256" key="5">
    <source>
        <dbReference type="ARBA" id="ARBA00046337"/>
    </source>
</evidence>
<protein>
    <recommendedName>
        <fullName evidence="6">HTH-type transcriptional regulator SarZ</fullName>
    </recommendedName>
    <alternativeName>
        <fullName evidence="7">Staphylococcal accessory regulator Z</fullName>
    </alternativeName>
</protein>
<evidence type="ECO:0000256" key="4">
    <source>
        <dbReference type="ARBA" id="ARBA00023163"/>
    </source>
</evidence>
<evidence type="ECO:0000313" key="9">
    <source>
        <dbReference type="EMBL" id="AZS50923.1"/>
    </source>
</evidence>
<dbReference type="PANTHER" id="PTHR42756:SF1">
    <property type="entry name" value="TRANSCRIPTIONAL REPRESSOR OF EMRAB OPERON"/>
    <property type="match status" value="1"/>
</dbReference>
<dbReference type="GO" id="GO:0003700">
    <property type="term" value="F:DNA-binding transcription factor activity"/>
    <property type="evidence" value="ECO:0007669"/>
    <property type="project" value="InterPro"/>
</dbReference>
<proteinExistence type="inferred from homology"/>
<evidence type="ECO:0000256" key="6">
    <source>
        <dbReference type="ARBA" id="ARBA00047188"/>
    </source>
</evidence>
<dbReference type="PROSITE" id="PS50995">
    <property type="entry name" value="HTH_MARR_2"/>
    <property type="match status" value="1"/>
</dbReference>
<dbReference type="InterPro" id="IPR036390">
    <property type="entry name" value="WH_DNA-bd_sf"/>
</dbReference>
<comment type="similarity">
    <text evidence="5">Belongs to the SarZ family.</text>
</comment>
<dbReference type="PANTHER" id="PTHR42756">
    <property type="entry name" value="TRANSCRIPTIONAL REGULATOR, MARR"/>
    <property type="match status" value="1"/>
</dbReference>
<comment type="subcellular location">
    <subcellularLocation>
        <location evidence="1">Cytoplasm</location>
    </subcellularLocation>
</comment>
<dbReference type="EMBL" id="CP029822">
    <property type="protein sequence ID" value="AZS50923.1"/>
    <property type="molecule type" value="Genomic_DNA"/>
</dbReference>
<gene>
    <name evidence="9" type="ORF">DM558_09080</name>
</gene>
<evidence type="ECO:0000256" key="7">
    <source>
        <dbReference type="ARBA" id="ARBA00047207"/>
    </source>
</evidence>
<evidence type="ECO:0000259" key="8">
    <source>
        <dbReference type="PROSITE" id="PS50995"/>
    </source>
</evidence>
<reference evidence="10" key="1">
    <citation type="submission" date="2018-06" db="EMBL/GenBank/DDBJ databases">
        <title>Complete genome of Pseudomonas insecticola strain QZS01.</title>
        <authorList>
            <person name="Wang J."/>
            <person name="Su Q."/>
        </authorList>
    </citation>
    <scope>NUCLEOTIDE SEQUENCE [LARGE SCALE GENOMIC DNA]</scope>
    <source>
        <strain evidence="10">QZS01</strain>
    </source>
</reference>
<dbReference type="GO" id="GO:0005737">
    <property type="term" value="C:cytoplasm"/>
    <property type="evidence" value="ECO:0007669"/>
    <property type="project" value="UniProtKB-SubCell"/>
</dbReference>
<dbReference type="PRINTS" id="PR00598">
    <property type="entry name" value="HTHMARR"/>
</dbReference>
<dbReference type="RefSeq" id="WP_127163607.1">
    <property type="nucleotide sequence ID" value="NZ_CP029822.1"/>
</dbReference>